<dbReference type="SUPFAM" id="SSF160582">
    <property type="entry name" value="MbtH-like"/>
    <property type="match status" value="1"/>
</dbReference>
<dbReference type="EMBL" id="LT670844">
    <property type="protein sequence ID" value="SHL66951.1"/>
    <property type="molecule type" value="Genomic_DNA"/>
</dbReference>
<dbReference type="Gene3D" id="3.90.820.10">
    <property type="entry name" value="Structural Genomics, Unknown Function 30-nov-00 1gh9 Mol_id"/>
    <property type="match status" value="1"/>
</dbReference>
<dbReference type="AlphaFoldDB" id="A0A1M7CI42"/>
<evidence type="ECO:0000259" key="1">
    <source>
        <dbReference type="SMART" id="SM00923"/>
    </source>
</evidence>
<feature type="domain" description="MbtH-like" evidence="1">
    <location>
        <begin position="3"/>
        <end position="53"/>
    </location>
</feature>
<dbReference type="PANTHER" id="PTHR38444:SF1">
    <property type="entry name" value="ENTEROBACTIN BIOSYNTHESIS PROTEIN YBDZ"/>
    <property type="match status" value="1"/>
</dbReference>
<dbReference type="PANTHER" id="PTHR38444">
    <property type="entry name" value="ENTEROBACTIN BIOSYNTHESIS PROTEIN YBDZ"/>
    <property type="match status" value="1"/>
</dbReference>
<protein>
    <submittedName>
        <fullName evidence="2">MbtH protein</fullName>
    </submittedName>
</protein>
<dbReference type="SMART" id="SM00923">
    <property type="entry name" value="MbtH"/>
    <property type="match status" value="1"/>
</dbReference>
<dbReference type="OrthoDB" id="7584480at2"/>
<dbReference type="RefSeq" id="WP_079543674.1">
    <property type="nucleotide sequence ID" value="NZ_LT670844.1"/>
</dbReference>
<proteinExistence type="predicted"/>
<dbReference type="InterPro" id="IPR037407">
    <property type="entry name" value="MLP_fam"/>
</dbReference>
<name>A0A1M7CI42_9BRAD</name>
<dbReference type="GO" id="GO:0019290">
    <property type="term" value="P:siderophore biosynthetic process"/>
    <property type="evidence" value="ECO:0007669"/>
    <property type="project" value="TreeGrafter"/>
</dbReference>
<accession>A0A1M7CI42</accession>
<dbReference type="Proteomes" id="UP000189935">
    <property type="component" value="Chromosome I"/>
</dbReference>
<dbReference type="InterPro" id="IPR005153">
    <property type="entry name" value="MbtH-like_dom"/>
</dbReference>
<evidence type="ECO:0000313" key="2">
    <source>
        <dbReference type="EMBL" id="SHL66951.1"/>
    </source>
</evidence>
<organism evidence="2 3">
    <name type="scientific">Bradyrhizobium lablabi</name>
    <dbReference type="NCBI Taxonomy" id="722472"/>
    <lineage>
        <taxon>Bacteria</taxon>
        <taxon>Pseudomonadati</taxon>
        <taxon>Pseudomonadota</taxon>
        <taxon>Alphaproteobacteria</taxon>
        <taxon>Hyphomicrobiales</taxon>
        <taxon>Nitrobacteraceae</taxon>
        <taxon>Bradyrhizobium</taxon>
    </lineage>
</organism>
<dbReference type="Pfam" id="PF03621">
    <property type="entry name" value="MbtH"/>
    <property type="match status" value="1"/>
</dbReference>
<dbReference type="GO" id="GO:0005829">
    <property type="term" value="C:cytosol"/>
    <property type="evidence" value="ECO:0007669"/>
    <property type="project" value="TreeGrafter"/>
</dbReference>
<sequence length="74" mass="8149">MSNPFDDQGGAFVVLVNDQGQYSLWPAAAEIPAGWSTAYEQNGREACIEYIGKNWTDMRPRTGADIQQASLPSR</sequence>
<evidence type="ECO:0000313" key="3">
    <source>
        <dbReference type="Proteomes" id="UP000189935"/>
    </source>
</evidence>
<gene>
    <name evidence="2" type="ORF">SAMN05444159_6494</name>
</gene>
<reference evidence="2 3" key="1">
    <citation type="submission" date="2016-11" db="EMBL/GenBank/DDBJ databases">
        <authorList>
            <person name="Jaros S."/>
            <person name="Januszkiewicz K."/>
            <person name="Wedrychowicz H."/>
        </authorList>
    </citation>
    <scope>NUCLEOTIDE SEQUENCE [LARGE SCALE GENOMIC DNA]</scope>
    <source>
        <strain evidence="2 3">GAS499</strain>
    </source>
</reference>
<dbReference type="InterPro" id="IPR038020">
    <property type="entry name" value="MbtH-like_sf"/>
</dbReference>